<name>A0A384JIU0_BOTFB</name>
<dbReference type="EMBL" id="CP009809">
    <property type="protein sequence ID" value="ATZ50371.1"/>
    <property type="molecule type" value="Genomic_DNA"/>
</dbReference>
<dbReference type="KEGG" id="bfu:BCIN_05g07260"/>
<protein>
    <submittedName>
        <fullName evidence="1">Uncharacterized protein</fullName>
    </submittedName>
</protein>
<reference evidence="1 2" key="3">
    <citation type="journal article" date="2017" name="Mol. Plant Pathol.">
        <title>A gapless genome sequence of the fungus Botrytis cinerea.</title>
        <authorList>
            <person name="Van Kan J.A."/>
            <person name="Stassen J.H."/>
            <person name="Mosbach A."/>
            <person name="Van Der Lee T.A."/>
            <person name="Faino L."/>
            <person name="Farmer A.D."/>
            <person name="Papasotiriou D.G."/>
            <person name="Zhou S."/>
            <person name="Seidl M.F."/>
            <person name="Cottam E."/>
            <person name="Edel D."/>
            <person name="Hahn M."/>
            <person name="Schwartz D.C."/>
            <person name="Dietrich R.A."/>
            <person name="Widdison S."/>
            <person name="Scalliet G."/>
        </authorList>
    </citation>
    <scope>NUCLEOTIDE SEQUENCE [LARGE SCALE GENOMIC DNA]</scope>
    <source>
        <strain evidence="1 2">B05.10</strain>
    </source>
</reference>
<gene>
    <name evidence="1" type="ORF">BCIN_05g07260</name>
</gene>
<accession>A0A384JIU0</accession>
<evidence type="ECO:0000313" key="1">
    <source>
        <dbReference type="EMBL" id="ATZ50371.1"/>
    </source>
</evidence>
<evidence type="ECO:0000313" key="2">
    <source>
        <dbReference type="Proteomes" id="UP000001798"/>
    </source>
</evidence>
<reference evidence="1 2" key="1">
    <citation type="journal article" date="2011" name="PLoS Genet.">
        <title>Genomic analysis of the necrotrophic fungal pathogens Sclerotinia sclerotiorum and Botrytis cinerea.</title>
        <authorList>
            <person name="Amselem J."/>
            <person name="Cuomo C.A."/>
            <person name="van Kan J.A."/>
            <person name="Viaud M."/>
            <person name="Benito E.P."/>
            <person name="Couloux A."/>
            <person name="Coutinho P.M."/>
            <person name="de Vries R.P."/>
            <person name="Dyer P.S."/>
            <person name="Fillinger S."/>
            <person name="Fournier E."/>
            <person name="Gout L."/>
            <person name="Hahn M."/>
            <person name="Kohn L."/>
            <person name="Lapalu N."/>
            <person name="Plummer K.M."/>
            <person name="Pradier J.M."/>
            <person name="Quevillon E."/>
            <person name="Sharon A."/>
            <person name="Simon A."/>
            <person name="ten Have A."/>
            <person name="Tudzynski B."/>
            <person name="Tudzynski P."/>
            <person name="Wincker P."/>
            <person name="Andrew M."/>
            <person name="Anthouard V."/>
            <person name="Beever R.E."/>
            <person name="Beffa R."/>
            <person name="Benoit I."/>
            <person name="Bouzid O."/>
            <person name="Brault B."/>
            <person name="Chen Z."/>
            <person name="Choquer M."/>
            <person name="Collemare J."/>
            <person name="Cotton P."/>
            <person name="Danchin E.G."/>
            <person name="Da Silva C."/>
            <person name="Gautier A."/>
            <person name="Giraud C."/>
            <person name="Giraud T."/>
            <person name="Gonzalez C."/>
            <person name="Grossetete S."/>
            <person name="Guldener U."/>
            <person name="Henrissat B."/>
            <person name="Howlett B.J."/>
            <person name="Kodira C."/>
            <person name="Kretschmer M."/>
            <person name="Lappartient A."/>
            <person name="Leroch M."/>
            <person name="Levis C."/>
            <person name="Mauceli E."/>
            <person name="Neuveglise C."/>
            <person name="Oeser B."/>
            <person name="Pearson M."/>
            <person name="Poulain J."/>
            <person name="Poussereau N."/>
            <person name="Quesneville H."/>
            <person name="Rascle C."/>
            <person name="Schumacher J."/>
            <person name="Segurens B."/>
            <person name="Sexton A."/>
            <person name="Silva E."/>
            <person name="Sirven C."/>
            <person name="Soanes D.M."/>
            <person name="Talbot N.J."/>
            <person name="Templeton M."/>
            <person name="Yandava C."/>
            <person name="Yarden O."/>
            <person name="Zeng Q."/>
            <person name="Rollins J.A."/>
            <person name="Lebrun M.H."/>
            <person name="Dickman M."/>
        </authorList>
    </citation>
    <scope>NUCLEOTIDE SEQUENCE [LARGE SCALE GENOMIC DNA]</scope>
    <source>
        <strain evidence="1 2">B05.10</strain>
    </source>
</reference>
<organism evidence="1 2">
    <name type="scientific">Botryotinia fuckeliana (strain B05.10)</name>
    <name type="common">Noble rot fungus</name>
    <name type="synonym">Botrytis cinerea</name>
    <dbReference type="NCBI Taxonomy" id="332648"/>
    <lineage>
        <taxon>Eukaryota</taxon>
        <taxon>Fungi</taxon>
        <taxon>Dikarya</taxon>
        <taxon>Ascomycota</taxon>
        <taxon>Pezizomycotina</taxon>
        <taxon>Leotiomycetes</taxon>
        <taxon>Helotiales</taxon>
        <taxon>Sclerotiniaceae</taxon>
        <taxon>Botrytis</taxon>
    </lineage>
</organism>
<dbReference type="GeneID" id="5426253"/>
<reference evidence="1 2" key="2">
    <citation type="journal article" date="2012" name="Eukaryot. Cell">
        <title>Genome update of Botrytis cinerea strains B05.10 and T4.</title>
        <authorList>
            <person name="Staats M."/>
            <person name="van Kan J.A."/>
        </authorList>
    </citation>
    <scope>NUCLEOTIDE SEQUENCE [LARGE SCALE GENOMIC DNA]</scope>
    <source>
        <strain evidence="1 2">B05.10</strain>
    </source>
</reference>
<dbReference type="AlphaFoldDB" id="A0A384JIU0"/>
<dbReference type="InterPro" id="IPR055530">
    <property type="entry name" value="DUF7104"/>
</dbReference>
<sequence>MRGASMPLIEEIVIAAVRNKHQGPRLTRVLLEIRGADINITPEAIKVVAKNRDYDKDLRSRLGPRTDIMMQLLEKRGADMEVTEEIVKMVTSATPLAIRALTLLFRKQGIKLRVTEEMVRIVKGKFPEEVVHQVALLEIMKDNIQKYSSGST</sequence>
<proteinExistence type="predicted"/>
<dbReference type="Proteomes" id="UP000001798">
    <property type="component" value="Chromosome 5"/>
</dbReference>
<keyword evidence="2" id="KW-1185">Reference proteome</keyword>
<dbReference type="VEuPathDB" id="FungiDB:Bcin05g07260"/>
<dbReference type="OrthoDB" id="7464126at2759"/>
<dbReference type="RefSeq" id="XP_001545803.2">
    <property type="nucleotide sequence ID" value="XM_001545753.2"/>
</dbReference>
<dbReference type="Pfam" id="PF23397">
    <property type="entry name" value="DUF7104"/>
    <property type="match status" value="3"/>
</dbReference>